<dbReference type="Gene3D" id="3.40.50.150">
    <property type="entry name" value="Vaccinia Virus protein VP39"/>
    <property type="match status" value="1"/>
</dbReference>
<evidence type="ECO:0000313" key="11">
    <source>
        <dbReference type="EMBL" id="MEE2032980.1"/>
    </source>
</evidence>
<evidence type="ECO:0000256" key="4">
    <source>
        <dbReference type="ARBA" id="ARBA00022691"/>
    </source>
</evidence>
<evidence type="ECO:0000256" key="3">
    <source>
        <dbReference type="ARBA" id="ARBA00022679"/>
    </source>
</evidence>
<keyword evidence="3 11" id="KW-0808">Transferase</keyword>
<dbReference type="SUPFAM" id="SSF53335">
    <property type="entry name" value="S-adenosyl-L-methionine-dependent methyltransferases"/>
    <property type="match status" value="1"/>
</dbReference>
<dbReference type="InterPro" id="IPR017985">
    <property type="entry name" value="MeTrfase_CN4_CS"/>
</dbReference>
<proteinExistence type="inferred from homology"/>
<dbReference type="PROSITE" id="PS00093">
    <property type="entry name" value="N4_MTASE"/>
    <property type="match status" value="1"/>
</dbReference>
<evidence type="ECO:0000256" key="7">
    <source>
        <dbReference type="ARBA" id="ARBA00049120"/>
    </source>
</evidence>
<evidence type="ECO:0000259" key="10">
    <source>
        <dbReference type="Pfam" id="PF01555"/>
    </source>
</evidence>
<keyword evidence="6" id="KW-0238">DNA-binding</keyword>
<dbReference type="Pfam" id="PF01555">
    <property type="entry name" value="N6_N4_Mtase"/>
    <property type="match status" value="1"/>
</dbReference>
<evidence type="ECO:0000256" key="8">
    <source>
        <dbReference type="RuleBase" id="RU362026"/>
    </source>
</evidence>
<evidence type="ECO:0000313" key="12">
    <source>
        <dbReference type="Proteomes" id="UP001331936"/>
    </source>
</evidence>
<reference evidence="11 12" key="1">
    <citation type="submission" date="2023-08" db="EMBL/GenBank/DDBJ databases">
        <authorList>
            <person name="Girao M."/>
            <person name="Carvalho M.F."/>
        </authorList>
    </citation>
    <scope>NUCLEOTIDE SEQUENCE [LARGE SCALE GENOMIC DNA]</scope>
    <source>
        <strain evidence="11 12">CC-R104</strain>
    </source>
</reference>
<comment type="similarity">
    <text evidence="1">Belongs to the N(4)/N(6)-methyltransferase family. N(4) subfamily.</text>
</comment>
<gene>
    <name evidence="11" type="ORF">Q8814_12785</name>
</gene>
<evidence type="ECO:0000256" key="6">
    <source>
        <dbReference type="ARBA" id="ARBA00023125"/>
    </source>
</evidence>
<comment type="catalytic activity">
    <reaction evidence="7">
        <text>a 2'-deoxycytidine in DNA + S-adenosyl-L-methionine = an N(4)-methyl-2'-deoxycytidine in DNA + S-adenosyl-L-homocysteine + H(+)</text>
        <dbReference type="Rhea" id="RHEA:16857"/>
        <dbReference type="Rhea" id="RHEA-COMP:11369"/>
        <dbReference type="Rhea" id="RHEA-COMP:13674"/>
        <dbReference type="ChEBI" id="CHEBI:15378"/>
        <dbReference type="ChEBI" id="CHEBI:57856"/>
        <dbReference type="ChEBI" id="CHEBI:59789"/>
        <dbReference type="ChEBI" id="CHEBI:85452"/>
        <dbReference type="ChEBI" id="CHEBI:137933"/>
        <dbReference type="EC" id="2.1.1.113"/>
    </reaction>
</comment>
<dbReference type="EC" id="2.1.1.-" evidence="8"/>
<dbReference type="PRINTS" id="PR00508">
    <property type="entry name" value="S21N4MTFRASE"/>
</dbReference>
<dbReference type="InterPro" id="IPR002941">
    <property type="entry name" value="DNA_methylase_N4/N6"/>
</dbReference>
<evidence type="ECO:0000256" key="9">
    <source>
        <dbReference type="SAM" id="MobiDB-lite"/>
    </source>
</evidence>
<dbReference type="RefSeq" id="WP_330152399.1">
    <property type="nucleotide sequence ID" value="NZ_JAUZMZ010000063.1"/>
</dbReference>
<evidence type="ECO:0000256" key="2">
    <source>
        <dbReference type="ARBA" id="ARBA00022603"/>
    </source>
</evidence>
<keyword evidence="12" id="KW-1185">Reference proteome</keyword>
<dbReference type="EMBL" id="JAUZMZ010000063">
    <property type="protein sequence ID" value="MEE2032980.1"/>
    <property type="molecule type" value="Genomic_DNA"/>
</dbReference>
<sequence length="333" mass="35943">MSALPRNQVLVGDALARLRTLPGDSVDMVLTSPPYFRLRDYGTPGQLGLEPHVDNWVAALAAVARELRRVLVPTGTVWLNVGDTYATHARQGAPAKSLALAPERLVLALQAEGWIVRNKVVWAKTNPMPTSVRDRLSCTYEVIYVLARAPRYFFDLDAVRVPHRSRSAGQPPAATTRPREAWRGPNGDDAAGLAKMKAAGRVGHPLGKNPGDVWQLATSSFRSDHHATYPVALAARAIQAGCPEARCVRCHAPWRRRTIRALGGTATRAALGPDCSCEAEREPGLVLDPFIGSGSTAVAAEQLQRDWLGIELSGDFAALAEARIRAKPHRAAG</sequence>
<protein>
    <recommendedName>
        <fullName evidence="8">Methyltransferase</fullName>
        <ecNumber evidence="8">2.1.1.-</ecNumber>
    </recommendedName>
</protein>
<evidence type="ECO:0000256" key="1">
    <source>
        <dbReference type="ARBA" id="ARBA00010203"/>
    </source>
</evidence>
<keyword evidence="5" id="KW-0680">Restriction system</keyword>
<keyword evidence="2 11" id="KW-0489">Methyltransferase</keyword>
<accession>A0ABU7JT06</accession>
<organism evidence="11 12">
    <name type="scientific">Rhodococcus chondri</name>
    <dbReference type="NCBI Taxonomy" id="3065941"/>
    <lineage>
        <taxon>Bacteria</taxon>
        <taxon>Bacillati</taxon>
        <taxon>Actinomycetota</taxon>
        <taxon>Actinomycetes</taxon>
        <taxon>Mycobacteriales</taxon>
        <taxon>Nocardiaceae</taxon>
        <taxon>Rhodococcus</taxon>
    </lineage>
</organism>
<feature type="region of interest" description="Disordered" evidence="9">
    <location>
        <begin position="164"/>
        <end position="185"/>
    </location>
</feature>
<keyword evidence="4" id="KW-0949">S-adenosyl-L-methionine</keyword>
<dbReference type="Proteomes" id="UP001331936">
    <property type="component" value="Unassembled WGS sequence"/>
</dbReference>
<dbReference type="GO" id="GO:0032259">
    <property type="term" value="P:methylation"/>
    <property type="evidence" value="ECO:0007669"/>
    <property type="project" value="UniProtKB-KW"/>
</dbReference>
<dbReference type="InterPro" id="IPR029063">
    <property type="entry name" value="SAM-dependent_MTases_sf"/>
</dbReference>
<evidence type="ECO:0000256" key="5">
    <source>
        <dbReference type="ARBA" id="ARBA00022747"/>
    </source>
</evidence>
<dbReference type="GO" id="GO:0008168">
    <property type="term" value="F:methyltransferase activity"/>
    <property type="evidence" value="ECO:0007669"/>
    <property type="project" value="UniProtKB-KW"/>
</dbReference>
<feature type="domain" description="DNA methylase N-4/N-6" evidence="10">
    <location>
        <begin position="26"/>
        <end position="320"/>
    </location>
</feature>
<comment type="caution">
    <text evidence="11">The sequence shown here is derived from an EMBL/GenBank/DDBJ whole genome shotgun (WGS) entry which is preliminary data.</text>
</comment>
<name>A0ABU7JT06_9NOCA</name>
<dbReference type="InterPro" id="IPR001091">
    <property type="entry name" value="RM_Methyltransferase"/>
</dbReference>